<evidence type="ECO:0000256" key="8">
    <source>
        <dbReference type="PIRSR" id="PIRSR000350-2"/>
    </source>
</evidence>
<dbReference type="GO" id="GO:0016668">
    <property type="term" value="F:oxidoreductase activity, acting on a sulfur group of donors, NAD(P) as acceptor"/>
    <property type="evidence" value="ECO:0007669"/>
    <property type="project" value="InterPro"/>
</dbReference>
<keyword evidence="15" id="KW-1185">Reference proteome</keyword>
<dbReference type="SUPFAM" id="SSF55424">
    <property type="entry name" value="FAD/NAD-linked reductases, dimerisation (C-terminal) domain"/>
    <property type="match status" value="1"/>
</dbReference>
<dbReference type="GO" id="GO:0003955">
    <property type="term" value="F:NAD(P)H dehydrogenase (quinone) activity"/>
    <property type="evidence" value="ECO:0007669"/>
    <property type="project" value="TreeGrafter"/>
</dbReference>
<evidence type="ECO:0000256" key="3">
    <source>
        <dbReference type="ARBA" id="ARBA00022827"/>
    </source>
</evidence>
<feature type="binding site" evidence="9">
    <location>
        <begin position="166"/>
        <end position="173"/>
    </location>
    <ligand>
        <name>NAD(+)</name>
        <dbReference type="ChEBI" id="CHEBI:57540"/>
    </ligand>
</feature>
<evidence type="ECO:0000256" key="11">
    <source>
        <dbReference type="RuleBase" id="RU003691"/>
    </source>
</evidence>
<evidence type="ECO:0000259" key="13">
    <source>
        <dbReference type="Pfam" id="PF07992"/>
    </source>
</evidence>
<dbReference type="AlphaFoldDB" id="A0A267HUI5"/>
<keyword evidence="9" id="KW-0547">Nucleotide-binding</keyword>
<dbReference type="GO" id="GO:0050660">
    <property type="term" value="F:flavin adenine dinucleotide binding"/>
    <property type="evidence" value="ECO:0007669"/>
    <property type="project" value="TreeGrafter"/>
</dbReference>
<dbReference type="PIRSF" id="PIRSF000350">
    <property type="entry name" value="Mercury_reductase_MerA"/>
    <property type="match status" value="1"/>
</dbReference>
<evidence type="ECO:0000313" key="15">
    <source>
        <dbReference type="Proteomes" id="UP000216797"/>
    </source>
</evidence>
<dbReference type="InterPro" id="IPR036188">
    <property type="entry name" value="FAD/NAD-bd_sf"/>
</dbReference>
<reference evidence="14 15" key="1">
    <citation type="submission" date="2015-08" db="EMBL/GenBank/DDBJ databases">
        <title>Enterococcus genome sequence.</title>
        <authorList>
            <person name="Acedo J.Z."/>
            <person name="Vederas J.C."/>
        </authorList>
    </citation>
    <scope>NUCLEOTIDE SEQUENCE [LARGE SCALE GENOMIC DNA]</scope>
    <source>
        <strain evidence="14 15">49</strain>
    </source>
</reference>
<dbReference type="FunFam" id="3.30.390.30:FF:000001">
    <property type="entry name" value="Dihydrolipoyl dehydrogenase"/>
    <property type="match status" value="1"/>
</dbReference>
<name>A0A267HUI5_9ENTE</name>
<evidence type="ECO:0000256" key="9">
    <source>
        <dbReference type="PIRSR" id="PIRSR000350-3"/>
    </source>
</evidence>
<comment type="cofactor">
    <cofactor evidence="9">
        <name>FAD</name>
        <dbReference type="ChEBI" id="CHEBI:57692"/>
    </cofactor>
    <text evidence="9">Binds 1 FAD per subunit.</text>
</comment>
<feature type="domain" description="Pyridine nucleotide-disulphide oxidoreductase dimerisation" evidence="12">
    <location>
        <begin position="333"/>
        <end position="439"/>
    </location>
</feature>
<keyword evidence="3 9" id="KW-0274">FAD</keyword>
<evidence type="ECO:0000256" key="5">
    <source>
        <dbReference type="ARBA" id="ARBA00023002"/>
    </source>
</evidence>
<dbReference type="EMBL" id="LHUG01000005">
    <property type="protein sequence ID" value="PAB01153.1"/>
    <property type="molecule type" value="Genomic_DNA"/>
</dbReference>
<keyword evidence="2 11" id="KW-0285">Flavoprotein</keyword>
<dbReference type="PANTHER" id="PTHR43014:SF4">
    <property type="entry name" value="PYRIDINE NUCLEOTIDE-DISULFIDE OXIDOREDUCTASE RCLA-RELATED"/>
    <property type="match status" value="1"/>
</dbReference>
<dbReference type="InterPro" id="IPR023753">
    <property type="entry name" value="FAD/NAD-binding_dom"/>
</dbReference>
<gene>
    <name evidence="14" type="ORF">AKL21_07860</name>
</gene>
<evidence type="ECO:0000256" key="4">
    <source>
        <dbReference type="ARBA" id="ARBA00022857"/>
    </source>
</evidence>
<feature type="binding site" evidence="9">
    <location>
        <position position="297"/>
    </location>
    <ligand>
        <name>FAD</name>
        <dbReference type="ChEBI" id="CHEBI:57692"/>
    </ligand>
</feature>
<dbReference type="InterPro" id="IPR012999">
    <property type="entry name" value="Pyr_OxRdtase_I_AS"/>
</dbReference>
<evidence type="ECO:0000256" key="1">
    <source>
        <dbReference type="ARBA" id="ARBA00007532"/>
    </source>
</evidence>
<dbReference type="RefSeq" id="WP_095006664.1">
    <property type="nucleotide sequence ID" value="NZ_LHUG01000005.1"/>
</dbReference>
<dbReference type="Pfam" id="PF02852">
    <property type="entry name" value="Pyr_redox_dim"/>
    <property type="match status" value="1"/>
</dbReference>
<dbReference type="Pfam" id="PF07992">
    <property type="entry name" value="Pyr_redox_2"/>
    <property type="match status" value="1"/>
</dbReference>
<sequence length="443" mass="48203">MEKYENIIIGFGKGGKTLAKTLAAKGQSVLVIEKSQRMYGGTCINIGCIPSKSLIINGEKKLDFTTAVDHKEKLTGKLRNKNYHMVADEPTGTVLDGTAKFISDHVLEVTLPDQTTMQVEGEKIFINTGALPIILPIPGLATSNYLLDSTSAMDQNTLPETLVIIGAGYIGLEFAAMFASYGSKVVVLDAHQEFIPREDDDVSEMIYQDLTAAGISFHLGVSVDKVEDGEDFVSVTFTENGAEKTIKADKVLAATGRKPNTANLGLENTNIKVDDRGAIVVDDLLKTTAENVWAIGDVKGGLQFTYISLDDYRIILDQLVGESKRRVSDRNVVPYSVFITPPLSNVGLTEKAAKKAGVPYKLFKFMSAGVPKAQVLEDPKGMFKVLVDPENDQILGASIYAEESHEVINLIALAMKGQLPYTLLRDHIYSHPTMSEALNDVLK</sequence>
<evidence type="ECO:0000256" key="7">
    <source>
        <dbReference type="ARBA" id="ARBA00023284"/>
    </source>
</evidence>
<dbReference type="InterPro" id="IPR001100">
    <property type="entry name" value="Pyr_nuc-diS_OxRdtase"/>
</dbReference>
<keyword evidence="4" id="KW-0521">NADP</keyword>
<feature type="binding site" evidence="9">
    <location>
        <position position="256"/>
    </location>
    <ligand>
        <name>NAD(+)</name>
        <dbReference type="ChEBI" id="CHEBI:57540"/>
    </ligand>
</feature>
<dbReference type="InterPro" id="IPR004099">
    <property type="entry name" value="Pyr_nucl-diS_OxRdtase_dimer"/>
</dbReference>
<proteinExistence type="inferred from homology"/>
<dbReference type="SUPFAM" id="SSF51905">
    <property type="entry name" value="FAD/NAD(P)-binding domain"/>
    <property type="match status" value="1"/>
</dbReference>
<keyword evidence="7 11" id="KW-0676">Redox-active center</keyword>
<evidence type="ECO:0000256" key="6">
    <source>
        <dbReference type="ARBA" id="ARBA00023157"/>
    </source>
</evidence>
<organism evidence="14 15">
    <name type="scientific">Enterococcus canintestini</name>
    <dbReference type="NCBI Taxonomy" id="317010"/>
    <lineage>
        <taxon>Bacteria</taxon>
        <taxon>Bacillati</taxon>
        <taxon>Bacillota</taxon>
        <taxon>Bacilli</taxon>
        <taxon>Lactobacillales</taxon>
        <taxon>Enterococcaceae</taxon>
        <taxon>Enterococcus</taxon>
    </lineage>
</organism>
<feature type="domain" description="FAD/NAD(P)-binding" evidence="13">
    <location>
        <begin position="7"/>
        <end position="306"/>
    </location>
</feature>
<dbReference type="PRINTS" id="PR00368">
    <property type="entry name" value="FADPNR"/>
</dbReference>
<feature type="disulfide bond" description="Redox-active" evidence="10">
    <location>
        <begin position="43"/>
        <end position="48"/>
    </location>
</feature>
<dbReference type="InterPro" id="IPR016156">
    <property type="entry name" value="FAD/NAD-linked_Rdtase_dimer_sf"/>
</dbReference>
<evidence type="ECO:0000256" key="10">
    <source>
        <dbReference type="PIRSR" id="PIRSR000350-4"/>
    </source>
</evidence>
<feature type="binding site" evidence="9">
    <location>
        <position position="52"/>
    </location>
    <ligand>
        <name>FAD</name>
        <dbReference type="ChEBI" id="CHEBI:57692"/>
    </ligand>
</feature>
<protein>
    <submittedName>
        <fullName evidence="14">Pyridine nucleotide-disulfide oxidoreductase</fullName>
    </submittedName>
</protein>
<dbReference type="PANTHER" id="PTHR43014">
    <property type="entry name" value="MERCURIC REDUCTASE"/>
    <property type="match status" value="1"/>
</dbReference>
<dbReference type="Gene3D" id="3.50.50.60">
    <property type="entry name" value="FAD/NAD(P)-binding domain"/>
    <property type="match status" value="2"/>
</dbReference>
<evidence type="ECO:0000256" key="2">
    <source>
        <dbReference type="ARBA" id="ARBA00022630"/>
    </source>
</evidence>
<dbReference type="PROSITE" id="PS00076">
    <property type="entry name" value="PYRIDINE_REDOX_1"/>
    <property type="match status" value="1"/>
</dbReference>
<comment type="similarity">
    <text evidence="1 11">Belongs to the class-I pyridine nucleotide-disulfide oxidoreductase family.</text>
</comment>
<keyword evidence="9" id="KW-0520">NAD</keyword>
<dbReference type="PRINTS" id="PR00411">
    <property type="entry name" value="PNDRDTASEI"/>
</dbReference>
<keyword evidence="6" id="KW-1015">Disulfide bond</keyword>
<dbReference type="Proteomes" id="UP000216797">
    <property type="component" value="Unassembled WGS sequence"/>
</dbReference>
<comment type="caution">
    <text evidence="14">The sequence shown here is derived from an EMBL/GenBank/DDBJ whole genome shotgun (WGS) entry which is preliminary data.</text>
</comment>
<evidence type="ECO:0000313" key="14">
    <source>
        <dbReference type="EMBL" id="PAB01153.1"/>
    </source>
</evidence>
<keyword evidence="5 11" id="KW-0560">Oxidoreductase</keyword>
<accession>A0A267HUI5</accession>
<dbReference type="Gene3D" id="3.30.390.30">
    <property type="match status" value="1"/>
</dbReference>
<feature type="active site" description="Proton acceptor" evidence="8">
    <location>
        <position position="431"/>
    </location>
</feature>
<evidence type="ECO:0000259" key="12">
    <source>
        <dbReference type="Pfam" id="PF02852"/>
    </source>
</evidence>